<dbReference type="InterPro" id="IPR011250">
    <property type="entry name" value="OMP/PagP_B-barrel"/>
</dbReference>
<gene>
    <name evidence="2" type="ORF">L1I30_08025</name>
</gene>
<evidence type="ECO:0000313" key="2">
    <source>
        <dbReference type="EMBL" id="MCF4101610.1"/>
    </source>
</evidence>
<comment type="caution">
    <text evidence="2">The sequence shown here is derived from an EMBL/GenBank/DDBJ whole genome shotgun (WGS) entry which is preliminary data.</text>
</comment>
<name>A0ABS9EIK0_9FLAO</name>
<feature type="chain" id="PRO_5045561572" description="Outer membrane protein beta-barrel domain-containing protein" evidence="1">
    <location>
        <begin position="21"/>
        <end position="165"/>
    </location>
</feature>
<dbReference type="EMBL" id="JAKGTH010000008">
    <property type="protein sequence ID" value="MCF4101610.1"/>
    <property type="molecule type" value="Genomic_DNA"/>
</dbReference>
<protein>
    <recommendedName>
        <fullName evidence="4">Outer membrane protein beta-barrel domain-containing protein</fullName>
    </recommendedName>
</protein>
<evidence type="ECO:0000256" key="1">
    <source>
        <dbReference type="SAM" id="SignalP"/>
    </source>
</evidence>
<reference evidence="2" key="1">
    <citation type="submission" date="2022-01" db="EMBL/GenBank/DDBJ databases">
        <title>Gillisia lutea sp. nov., isolated from marine plastic residues from the Malvarosa beach (Valencia, Spain).</title>
        <authorList>
            <person name="Vidal-Verdu A."/>
            <person name="Molina-Menor E."/>
            <person name="Satari L."/>
            <person name="Pascual J."/>
            <person name="Pereto J."/>
            <person name="Porcar M."/>
        </authorList>
    </citation>
    <scope>NUCLEOTIDE SEQUENCE</scope>
    <source>
        <strain evidence="2">M10.2A</strain>
    </source>
</reference>
<accession>A0ABS9EIK0</accession>
<dbReference type="Proteomes" id="UP001179363">
    <property type="component" value="Unassembled WGS sequence"/>
</dbReference>
<proteinExistence type="predicted"/>
<feature type="signal peptide" evidence="1">
    <location>
        <begin position="1"/>
        <end position="20"/>
    </location>
</feature>
<dbReference type="SUPFAM" id="SSF56925">
    <property type="entry name" value="OMPA-like"/>
    <property type="match status" value="1"/>
</dbReference>
<keyword evidence="1" id="KW-0732">Signal</keyword>
<evidence type="ECO:0008006" key="4">
    <source>
        <dbReference type="Google" id="ProtNLM"/>
    </source>
</evidence>
<dbReference type="Gene3D" id="2.40.160.20">
    <property type="match status" value="1"/>
</dbReference>
<organism evidence="2 3">
    <name type="scientific">Gillisia lutea</name>
    <dbReference type="NCBI Taxonomy" id="2909668"/>
    <lineage>
        <taxon>Bacteria</taxon>
        <taxon>Pseudomonadati</taxon>
        <taxon>Bacteroidota</taxon>
        <taxon>Flavobacteriia</taxon>
        <taxon>Flavobacteriales</taxon>
        <taxon>Flavobacteriaceae</taxon>
        <taxon>Gillisia</taxon>
    </lineage>
</organism>
<sequence length="165" mass="18162">MKKIFLLAIFALGTTVAVNAQTISENAIGLRLGGSNATGAEVSYQRAVGTNNNRLEFDLGWRNDNNNYDAIKLVGLYQWVWNIDGGFNWYVGAGAGVASVEDNRRDGFRGNDGTYLLVAGDIGIEYNFDIPLQLSLDLRPEAGFNDYDVVDDITPDIALGIRYRF</sequence>
<dbReference type="RefSeq" id="WP_236133761.1">
    <property type="nucleotide sequence ID" value="NZ_JAKGTH010000008.1"/>
</dbReference>
<evidence type="ECO:0000313" key="3">
    <source>
        <dbReference type="Proteomes" id="UP001179363"/>
    </source>
</evidence>
<keyword evidence="3" id="KW-1185">Reference proteome</keyword>